<evidence type="ECO:0000259" key="10">
    <source>
        <dbReference type="Pfam" id="PF00534"/>
    </source>
</evidence>
<dbReference type="CDD" id="cd03791">
    <property type="entry name" value="GT5_Glycogen_synthase_DULL1-like"/>
    <property type="match status" value="1"/>
</dbReference>
<dbReference type="AlphaFoldDB" id="A0AAX2RYH8"/>
<organism evidence="12 13">
    <name type="scientific">Burkholderia cepacia</name>
    <name type="common">Pseudomonas cepacia</name>
    <dbReference type="NCBI Taxonomy" id="292"/>
    <lineage>
        <taxon>Bacteria</taxon>
        <taxon>Pseudomonadati</taxon>
        <taxon>Pseudomonadota</taxon>
        <taxon>Betaproteobacteria</taxon>
        <taxon>Burkholderiales</taxon>
        <taxon>Burkholderiaceae</taxon>
        <taxon>Burkholderia</taxon>
        <taxon>Burkholderia cepacia complex</taxon>
    </lineage>
</organism>
<feature type="binding site" evidence="8">
    <location>
        <position position="19"/>
    </location>
    <ligand>
        <name>ADP-alpha-D-glucose</name>
        <dbReference type="ChEBI" id="CHEBI:57498"/>
    </ligand>
</feature>
<feature type="domain" description="Glycosyl transferase family 1" evidence="10">
    <location>
        <begin position="297"/>
        <end position="443"/>
    </location>
</feature>
<dbReference type="Gene3D" id="3.40.50.2000">
    <property type="entry name" value="Glycogen Phosphorylase B"/>
    <property type="match status" value="2"/>
</dbReference>
<evidence type="ECO:0000256" key="3">
    <source>
        <dbReference type="ARBA" id="ARBA00004964"/>
    </source>
</evidence>
<dbReference type="InterPro" id="IPR011835">
    <property type="entry name" value="GS/SS"/>
</dbReference>
<accession>A0AAX2RYH8</accession>
<dbReference type="GO" id="GO:0005978">
    <property type="term" value="P:glycogen biosynthetic process"/>
    <property type="evidence" value="ECO:0007669"/>
    <property type="project" value="UniProtKB-UniRule"/>
</dbReference>
<evidence type="ECO:0000256" key="5">
    <source>
        <dbReference type="ARBA" id="ARBA00022676"/>
    </source>
</evidence>
<feature type="domain" description="Starch synthase catalytic" evidence="11">
    <location>
        <begin position="6"/>
        <end position="242"/>
    </location>
</feature>
<reference evidence="12 13" key="1">
    <citation type="submission" date="2019-03" db="EMBL/GenBank/DDBJ databases">
        <title>Burkholderia cepacia outbreak.</title>
        <authorList>
            <person name="Farzana R."/>
            <person name="Walsh T.R."/>
        </authorList>
    </citation>
    <scope>NUCLEOTIDE SEQUENCE [LARGE SCALE GENOMIC DNA]</scope>
    <source>
        <strain evidence="13">d13</strain>
    </source>
</reference>
<name>A0AAX2RYH8_BURCE</name>
<comment type="similarity">
    <text evidence="4 8">Belongs to the glycosyltransferase 1 family. Bacterial/plant glycogen synthase subfamily.</text>
</comment>
<dbReference type="NCBIfam" id="NF001899">
    <property type="entry name" value="PRK00654.1-2"/>
    <property type="match status" value="1"/>
</dbReference>
<gene>
    <name evidence="8 12" type="primary">glgA</name>
    <name evidence="12" type="ORF">E3D37_02980</name>
</gene>
<comment type="catalytic activity">
    <reaction evidence="1 8">
        <text>[(1-&gt;4)-alpha-D-glucosyl](n) + ADP-alpha-D-glucose = [(1-&gt;4)-alpha-D-glucosyl](n+1) + ADP + H(+)</text>
        <dbReference type="Rhea" id="RHEA:18189"/>
        <dbReference type="Rhea" id="RHEA-COMP:9584"/>
        <dbReference type="Rhea" id="RHEA-COMP:9587"/>
        <dbReference type="ChEBI" id="CHEBI:15378"/>
        <dbReference type="ChEBI" id="CHEBI:15444"/>
        <dbReference type="ChEBI" id="CHEBI:57498"/>
        <dbReference type="ChEBI" id="CHEBI:456216"/>
        <dbReference type="EC" id="2.4.1.21"/>
    </reaction>
</comment>
<dbReference type="EC" id="2.4.1.21" evidence="8"/>
<evidence type="ECO:0000256" key="7">
    <source>
        <dbReference type="ARBA" id="ARBA00023056"/>
    </source>
</evidence>
<dbReference type="InterPro" id="IPR001296">
    <property type="entry name" value="Glyco_trans_1"/>
</dbReference>
<dbReference type="InterPro" id="IPR013534">
    <property type="entry name" value="Starch_synth_cat_dom"/>
</dbReference>
<dbReference type="GO" id="GO:0004373">
    <property type="term" value="F:alpha-1,4-glucan glucosyltransferase (UDP-glucose donor) activity"/>
    <property type="evidence" value="ECO:0007669"/>
    <property type="project" value="InterPro"/>
</dbReference>
<evidence type="ECO:0000256" key="4">
    <source>
        <dbReference type="ARBA" id="ARBA00010281"/>
    </source>
</evidence>
<sequence>MGRAQRILFVSAEAFPLAKTGGLADVCAALPKALARLGCDVRLLVPGYADALGQLCDPRVVAELRDLLPGTDVRLIAGTLPGTALPVLLVDCPVLYCRPGALYVDADGRDWADNARRFAVLCHVAAWVALGRGGDGWRPDVVHAHDWHAGLVPLLLRRSGPSAPPSVFTIHNAAFQGNFPLSEADSLGLPADVLDVDGIEFYGQLSFLKAGVRFADKLTTVSPGYAREIQESEYGCGLEALFTARADDLTGIMNGIDTELWNPAADPLLPCVYSIDDTSGKAACKSALQHEMGLRLDAQAPLVASVCRLTHQKMSDVLLHALPQMLDRHPRLQVAIHGRGDRELEAGFLALAAGRDDGRLAVHIGYDEGRAHRLQAGADILLQGARFEPCGLTQLYAMRYGTIPIVTRIGGLADSVVDHDGAFHQEGATGFTFDHPSCDAMLGALHRCVDLYAADPAGWSTLCRFVMSRDSGWSRSAMTYLNLYGKLAAANQAYPVAAVELPARVWTDVSTTQATAPRQPRTATVREEREGAMPLMADGWQRG</sequence>
<evidence type="ECO:0000256" key="1">
    <source>
        <dbReference type="ARBA" id="ARBA00001478"/>
    </source>
</evidence>
<evidence type="ECO:0000256" key="6">
    <source>
        <dbReference type="ARBA" id="ARBA00022679"/>
    </source>
</evidence>
<keyword evidence="7 8" id="KW-0320">Glycogen biosynthesis</keyword>
<evidence type="ECO:0000256" key="8">
    <source>
        <dbReference type="HAMAP-Rule" id="MF_00484"/>
    </source>
</evidence>
<dbReference type="EMBL" id="SNSQ01000002">
    <property type="protein sequence ID" value="TEU54104.1"/>
    <property type="molecule type" value="Genomic_DNA"/>
</dbReference>
<evidence type="ECO:0000313" key="13">
    <source>
        <dbReference type="Proteomes" id="UP000298234"/>
    </source>
</evidence>
<dbReference type="Proteomes" id="UP000298234">
    <property type="component" value="Unassembled WGS sequence"/>
</dbReference>
<dbReference type="Pfam" id="PF08323">
    <property type="entry name" value="Glyco_transf_5"/>
    <property type="match status" value="1"/>
</dbReference>
<evidence type="ECO:0000256" key="9">
    <source>
        <dbReference type="SAM" id="MobiDB-lite"/>
    </source>
</evidence>
<keyword evidence="6 8" id="KW-0808">Transferase</keyword>
<evidence type="ECO:0000256" key="2">
    <source>
        <dbReference type="ARBA" id="ARBA00002764"/>
    </source>
</evidence>
<dbReference type="SUPFAM" id="SSF53756">
    <property type="entry name" value="UDP-Glycosyltransferase/glycogen phosphorylase"/>
    <property type="match status" value="1"/>
</dbReference>
<protein>
    <recommendedName>
        <fullName evidence="8">Glycogen synthase</fullName>
        <ecNumber evidence="8">2.4.1.21</ecNumber>
    </recommendedName>
    <alternativeName>
        <fullName evidence="8">Starch [bacterial glycogen] synthase</fullName>
    </alternativeName>
</protein>
<dbReference type="Pfam" id="PF00534">
    <property type="entry name" value="Glycos_transf_1"/>
    <property type="match status" value="1"/>
</dbReference>
<evidence type="ECO:0000313" key="12">
    <source>
        <dbReference type="EMBL" id="TEU54104.1"/>
    </source>
</evidence>
<evidence type="ECO:0000259" key="11">
    <source>
        <dbReference type="Pfam" id="PF08323"/>
    </source>
</evidence>
<dbReference type="PANTHER" id="PTHR45825:SF11">
    <property type="entry name" value="ALPHA AMYLASE DOMAIN-CONTAINING PROTEIN"/>
    <property type="match status" value="1"/>
</dbReference>
<proteinExistence type="inferred from homology"/>
<comment type="pathway">
    <text evidence="3 8">Glycan biosynthesis; glycogen biosynthesis.</text>
</comment>
<dbReference type="PANTHER" id="PTHR45825">
    <property type="entry name" value="GRANULE-BOUND STARCH SYNTHASE 1, CHLOROPLASTIC/AMYLOPLASTIC"/>
    <property type="match status" value="1"/>
</dbReference>
<dbReference type="HAMAP" id="MF_00484">
    <property type="entry name" value="Glycogen_synth"/>
    <property type="match status" value="1"/>
</dbReference>
<comment type="caution">
    <text evidence="12">The sequence shown here is derived from an EMBL/GenBank/DDBJ whole genome shotgun (WGS) entry which is preliminary data.</text>
</comment>
<comment type="function">
    <text evidence="2 8">Synthesizes alpha-1,4-glucan chains using ADP-glucose.</text>
</comment>
<dbReference type="NCBIfam" id="TIGR02095">
    <property type="entry name" value="glgA"/>
    <property type="match status" value="1"/>
</dbReference>
<keyword evidence="5 8" id="KW-0328">Glycosyltransferase</keyword>
<dbReference type="GO" id="GO:0009011">
    <property type="term" value="F:alpha-1,4-glucan glucosyltransferase (ADP-glucose donor) activity"/>
    <property type="evidence" value="ECO:0007669"/>
    <property type="project" value="UniProtKB-UniRule"/>
</dbReference>
<feature type="region of interest" description="Disordered" evidence="9">
    <location>
        <begin position="511"/>
        <end position="532"/>
    </location>
</feature>